<sequence>MAHPEALRTWKSCEDGLYGASILACFPSLRDGLTSLLMQLAPTLPLSRMYIPLLAVYMERPVSVVSGLSFDHKDDQFDPILCGYASAFYVAEPLPNIRYQRPDHGAAFPCVLCSLSESNLMVHFLKFFHVRPMLKETENFRLNRPFCLKIVLPLKKNTLPLVEKESREKKLLENFPIRFTTSLLFSDSSPQKNVFQPQFRA</sequence>
<proteinExistence type="predicted"/>
<reference evidence="1 2" key="1">
    <citation type="submission" date="2024-01" db="EMBL/GenBank/DDBJ databases">
        <title>The genomes of 5 underutilized Papilionoideae crops provide insights into root nodulation and disease resistanc.</title>
        <authorList>
            <person name="Jiang F."/>
        </authorList>
    </citation>
    <scope>NUCLEOTIDE SEQUENCE [LARGE SCALE GENOMIC DNA]</scope>
    <source>
        <strain evidence="1">LVBAO_FW01</strain>
        <tissue evidence="1">Leaves</tissue>
    </source>
</reference>
<gene>
    <name evidence="1" type="ORF">VNO77_08700</name>
</gene>
<dbReference type="Proteomes" id="UP001367508">
    <property type="component" value="Unassembled WGS sequence"/>
</dbReference>
<dbReference type="AlphaFoldDB" id="A0AAN9QW99"/>
<dbReference type="EMBL" id="JAYMYQ010000002">
    <property type="protein sequence ID" value="KAK7350282.1"/>
    <property type="molecule type" value="Genomic_DNA"/>
</dbReference>
<name>A0AAN9QW99_CANGL</name>
<organism evidence="1 2">
    <name type="scientific">Canavalia gladiata</name>
    <name type="common">Sword bean</name>
    <name type="synonym">Dolichos gladiatus</name>
    <dbReference type="NCBI Taxonomy" id="3824"/>
    <lineage>
        <taxon>Eukaryota</taxon>
        <taxon>Viridiplantae</taxon>
        <taxon>Streptophyta</taxon>
        <taxon>Embryophyta</taxon>
        <taxon>Tracheophyta</taxon>
        <taxon>Spermatophyta</taxon>
        <taxon>Magnoliopsida</taxon>
        <taxon>eudicotyledons</taxon>
        <taxon>Gunneridae</taxon>
        <taxon>Pentapetalae</taxon>
        <taxon>rosids</taxon>
        <taxon>fabids</taxon>
        <taxon>Fabales</taxon>
        <taxon>Fabaceae</taxon>
        <taxon>Papilionoideae</taxon>
        <taxon>50 kb inversion clade</taxon>
        <taxon>NPAAA clade</taxon>
        <taxon>indigoferoid/millettioid clade</taxon>
        <taxon>Phaseoleae</taxon>
        <taxon>Canavalia</taxon>
    </lineage>
</organism>
<evidence type="ECO:0000313" key="2">
    <source>
        <dbReference type="Proteomes" id="UP001367508"/>
    </source>
</evidence>
<evidence type="ECO:0000313" key="1">
    <source>
        <dbReference type="EMBL" id="KAK7350282.1"/>
    </source>
</evidence>
<accession>A0AAN9QW99</accession>
<keyword evidence="2" id="KW-1185">Reference proteome</keyword>
<protein>
    <submittedName>
        <fullName evidence="1">Uncharacterized protein</fullName>
    </submittedName>
</protein>
<comment type="caution">
    <text evidence="1">The sequence shown here is derived from an EMBL/GenBank/DDBJ whole genome shotgun (WGS) entry which is preliminary data.</text>
</comment>